<evidence type="ECO:0000256" key="9">
    <source>
        <dbReference type="ARBA" id="ARBA00023242"/>
    </source>
</evidence>
<comment type="subcellular location">
    <subcellularLocation>
        <location evidence="1">Nucleus</location>
    </subcellularLocation>
</comment>
<dbReference type="NCBIfam" id="TIGR01565">
    <property type="entry name" value="homeo_ZF_HD"/>
    <property type="match status" value="1"/>
</dbReference>
<evidence type="ECO:0000256" key="4">
    <source>
        <dbReference type="ARBA" id="ARBA00022833"/>
    </source>
</evidence>
<gene>
    <name evidence="11" type="ORF">F3Y22_tig00109972pilonHSYRG00251</name>
</gene>
<dbReference type="GO" id="GO:0008270">
    <property type="term" value="F:zinc ion binding"/>
    <property type="evidence" value="ECO:0007669"/>
    <property type="project" value="UniProtKB-KW"/>
</dbReference>
<evidence type="ECO:0000259" key="10">
    <source>
        <dbReference type="PROSITE" id="PS51523"/>
    </source>
</evidence>
<evidence type="ECO:0000256" key="7">
    <source>
        <dbReference type="ARBA" id="ARBA00023155"/>
    </source>
</evidence>
<evidence type="ECO:0000256" key="3">
    <source>
        <dbReference type="ARBA" id="ARBA00022771"/>
    </source>
</evidence>
<keyword evidence="6" id="KW-0238">DNA-binding</keyword>
<comment type="caution">
    <text evidence="11">The sequence shown here is derived from an EMBL/GenBank/DDBJ whole genome shotgun (WGS) entry which is preliminary data.</text>
</comment>
<evidence type="ECO:0000256" key="1">
    <source>
        <dbReference type="ARBA" id="ARBA00004123"/>
    </source>
</evidence>
<name>A0A6A3BQJ8_HIBSY</name>
<proteinExistence type="predicted"/>
<keyword evidence="8" id="KW-0804">Transcription</keyword>
<protein>
    <recommendedName>
        <fullName evidence="10">ZF-HD dimerization-type domain-containing protein</fullName>
    </recommendedName>
</protein>
<keyword evidence="2" id="KW-0479">Metal-binding</keyword>
<keyword evidence="5" id="KW-0805">Transcription regulation</keyword>
<dbReference type="Gene3D" id="1.10.10.60">
    <property type="entry name" value="Homeodomain-like"/>
    <property type="match status" value="1"/>
</dbReference>
<dbReference type="PANTHER" id="PTHR31948">
    <property type="entry name" value="ZINC-FINGER HOMEODOMAIN PROTEIN 2"/>
    <property type="match status" value="1"/>
</dbReference>
<organism evidence="11 12">
    <name type="scientific">Hibiscus syriacus</name>
    <name type="common">Rose of Sharon</name>
    <dbReference type="NCBI Taxonomy" id="106335"/>
    <lineage>
        <taxon>Eukaryota</taxon>
        <taxon>Viridiplantae</taxon>
        <taxon>Streptophyta</taxon>
        <taxon>Embryophyta</taxon>
        <taxon>Tracheophyta</taxon>
        <taxon>Spermatophyta</taxon>
        <taxon>Magnoliopsida</taxon>
        <taxon>eudicotyledons</taxon>
        <taxon>Gunneridae</taxon>
        <taxon>Pentapetalae</taxon>
        <taxon>rosids</taxon>
        <taxon>malvids</taxon>
        <taxon>Malvales</taxon>
        <taxon>Malvaceae</taxon>
        <taxon>Malvoideae</taxon>
        <taxon>Hibiscus</taxon>
    </lineage>
</organism>
<reference evidence="11" key="1">
    <citation type="submission" date="2019-09" db="EMBL/GenBank/DDBJ databases">
        <title>Draft genome information of white flower Hibiscus syriacus.</title>
        <authorList>
            <person name="Kim Y.-M."/>
        </authorList>
    </citation>
    <scope>NUCLEOTIDE SEQUENCE [LARGE SCALE GENOMIC DNA]</scope>
    <source>
        <strain evidence="11">YM2019G1</strain>
    </source>
</reference>
<keyword evidence="4" id="KW-0862">Zinc</keyword>
<evidence type="ECO:0000256" key="6">
    <source>
        <dbReference type="ARBA" id="ARBA00023125"/>
    </source>
</evidence>
<dbReference type="Pfam" id="PF04770">
    <property type="entry name" value="ZF-HD_dimer"/>
    <property type="match status" value="1"/>
</dbReference>
<evidence type="ECO:0000313" key="11">
    <source>
        <dbReference type="EMBL" id="KAE8719206.1"/>
    </source>
</evidence>
<dbReference type="GO" id="GO:0000976">
    <property type="term" value="F:transcription cis-regulatory region binding"/>
    <property type="evidence" value="ECO:0007669"/>
    <property type="project" value="TreeGrafter"/>
</dbReference>
<sequence length="130" mass="14686">MEKEIYRDCQRNHACSLGGYAIDGCTEFIQGEEDGPAARRCCPADAVYFGRSEGQAEEIEIQCGTERAMREFAESLGWCMRDKGRHDEINRFCERVSVSRLTFKTWLNNNKKCYLKGTATAACEAENSPP</sequence>
<dbReference type="GO" id="GO:0003700">
    <property type="term" value="F:DNA-binding transcription factor activity"/>
    <property type="evidence" value="ECO:0007669"/>
    <property type="project" value="TreeGrafter"/>
</dbReference>
<keyword evidence="7" id="KW-0371">Homeobox</keyword>
<accession>A0A6A3BQJ8</accession>
<feature type="domain" description="ZF-HD dimerization-type" evidence="10">
    <location>
        <begin position="6"/>
        <end position="76"/>
    </location>
</feature>
<dbReference type="PROSITE" id="PS51523">
    <property type="entry name" value="ZF_HD_DIMER"/>
    <property type="match status" value="1"/>
</dbReference>
<keyword evidence="9" id="KW-0539">Nucleus</keyword>
<evidence type="ECO:0000256" key="8">
    <source>
        <dbReference type="ARBA" id="ARBA00023163"/>
    </source>
</evidence>
<dbReference type="InterPro" id="IPR006456">
    <property type="entry name" value="ZF_HD_homeobox_Cys/His_dimer"/>
</dbReference>
<evidence type="ECO:0000256" key="2">
    <source>
        <dbReference type="ARBA" id="ARBA00022723"/>
    </source>
</evidence>
<keyword evidence="3" id="KW-0863">Zinc-finger</keyword>
<evidence type="ECO:0000256" key="5">
    <source>
        <dbReference type="ARBA" id="ARBA00023015"/>
    </source>
</evidence>
<dbReference type="AlphaFoldDB" id="A0A6A3BQJ8"/>
<dbReference type="InterPro" id="IPR006455">
    <property type="entry name" value="Homeodomain_ZF_HD"/>
</dbReference>
<dbReference type="GO" id="GO:0005634">
    <property type="term" value="C:nucleus"/>
    <property type="evidence" value="ECO:0007669"/>
    <property type="project" value="UniProtKB-SubCell"/>
</dbReference>
<dbReference type="GO" id="GO:0050793">
    <property type="term" value="P:regulation of developmental process"/>
    <property type="evidence" value="ECO:0007669"/>
    <property type="project" value="TreeGrafter"/>
</dbReference>
<evidence type="ECO:0000313" key="12">
    <source>
        <dbReference type="Proteomes" id="UP000436088"/>
    </source>
</evidence>
<dbReference type="EMBL" id="VEPZ02000792">
    <property type="protein sequence ID" value="KAE8719206.1"/>
    <property type="molecule type" value="Genomic_DNA"/>
</dbReference>
<keyword evidence="12" id="KW-1185">Reference proteome</keyword>
<dbReference type="PANTHER" id="PTHR31948:SF144">
    <property type="entry name" value="ZINC-FINGER HOMEODOMAIN PROTEIN 10-LIKE"/>
    <property type="match status" value="1"/>
</dbReference>
<dbReference type="Proteomes" id="UP000436088">
    <property type="component" value="Unassembled WGS sequence"/>
</dbReference>